<evidence type="ECO:0000256" key="2">
    <source>
        <dbReference type="ARBA" id="ARBA00022692"/>
    </source>
</evidence>
<keyword evidence="15" id="KW-1185">Reference proteome</keyword>
<dbReference type="Proteomes" id="UP000663825">
    <property type="component" value="Unassembled WGS sequence"/>
</dbReference>
<feature type="transmembrane region" description="Helical" evidence="10">
    <location>
        <begin position="84"/>
        <end position="102"/>
    </location>
</feature>
<dbReference type="PRINTS" id="PR00237">
    <property type="entry name" value="GPCRRHODOPSN"/>
</dbReference>
<keyword evidence="4 8" id="KW-0297">G-protein coupled receptor</keyword>
<dbReference type="InterPro" id="IPR000276">
    <property type="entry name" value="GPCR_Rhodpsn"/>
</dbReference>
<name>A0A817NU27_9BILA</name>
<evidence type="ECO:0000256" key="4">
    <source>
        <dbReference type="ARBA" id="ARBA00023040"/>
    </source>
</evidence>
<evidence type="ECO:0000313" key="15">
    <source>
        <dbReference type="Proteomes" id="UP000663873"/>
    </source>
</evidence>
<feature type="transmembrane region" description="Helical" evidence="10">
    <location>
        <begin position="123"/>
        <end position="140"/>
    </location>
</feature>
<dbReference type="SUPFAM" id="SSF81321">
    <property type="entry name" value="Family A G protein-coupled receptor-like"/>
    <property type="match status" value="1"/>
</dbReference>
<dbReference type="Gene3D" id="1.20.1070.10">
    <property type="entry name" value="Rhodopsin 7-helix transmembrane proteins"/>
    <property type="match status" value="1"/>
</dbReference>
<evidence type="ECO:0000256" key="10">
    <source>
        <dbReference type="SAM" id="Phobius"/>
    </source>
</evidence>
<gene>
    <name evidence="12" type="ORF">TIS948_LOCUS8449</name>
    <name evidence="13" type="ORF">UJA718_LOCUS25191</name>
</gene>
<keyword evidence="7 8" id="KW-0807">Transducer</keyword>
<feature type="transmembrane region" description="Helical" evidence="10">
    <location>
        <begin position="6"/>
        <end position="31"/>
    </location>
</feature>
<feature type="transmembrane region" description="Helical" evidence="10">
    <location>
        <begin position="275"/>
        <end position="293"/>
    </location>
</feature>
<keyword evidence="6 8" id="KW-0675">Receptor</keyword>
<feature type="region of interest" description="Disordered" evidence="9">
    <location>
        <begin position="241"/>
        <end position="263"/>
    </location>
</feature>
<dbReference type="GO" id="GO:0008188">
    <property type="term" value="F:neuropeptide receptor activity"/>
    <property type="evidence" value="ECO:0007669"/>
    <property type="project" value="TreeGrafter"/>
</dbReference>
<feature type="transmembrane region" description="Helical" evidence="10">
    <location>
        <begin position="321"/>
        <end position="340"/>
    </location>
</feature>
<keyword evidence="3 10" id="KW-1133">Transmembrane helix</keyword>
<dbReference type="PANTHER" id="PTHR45695">
    <property type="entry name" value="LEUCOKININ RECEPTOR-RELATED"/>
    <property type="match status" value="1"/>
</dbReference>
<dbReference type="EMBL" id="CAJNXB010001080">
    <property type="protein sequence ID" value="CAF3129449.1"/>
    <property type="molecule type" value="Genomic_DNA"/>
</dbReference>
<accession>A0A817NU27</accession>
<protein>
    <recommendedName>
        <fullName evidence="11">G-protein coupled receptors family 1 profile domain-containing protein</fullName>
    </recommendedName>
</protein>
<organism evidence="12 14">
    <name type="scientific">Rotaria socialis</name>
    <dbReference type="NCBI Taxonomy" id="392032"/>
    <lineage>
        <taxon>Eukaryota</taxon>
        <taxon>Metazoa</taxon>
        <taxon>Spiralia</taxon>
        <taxon>Gnathifera</taxon>
        <taxon>Rotifera</taxon>
        <taxon>Eurotatoria</taxon>
        <taxon>Bdelloidea</taxon>
        <taxon>Philodinida</taxon>
        <taxon>Philodinidae</taxon>
        <taxon>Rotaria</taxon>
    </lineage>
</organism>
<feature type="transmembrane region" description="Helical" evidence="10">
    <location>
        <begin position="43"/>
        <end position="64"/>
    </location>
</feature>
<evidence type="ECO:0000256" key="3">
    <source>
        <dbReference type="ARBA" id="ARBA00022989"/>
    </source>
</evidence>
<feature type="domain" description="G-protein coupled receptors family 1 profile" evidence="11">
    <location>
        <begin position="23"/>
        <end position="337"/>
    </location>
</feature>
<proteinExistence type="inferred from homology"/>
<keyword evidence="2 8" id="KW-0812">Transmembrane</keyword>
<dbReference type="EMBL" id="CAJOBP010006075">
    <property type="protein sequence ID" value="CAF4484602.1"/>
    <property type="molecule type" value="Genomic_DNA"/>
</dbReference>
<dbReference type="GO" id="GO:0005886">
    <property type="term" value="C:plasma membrane"/>
    <property type="evidence" value="ECO:0007669"/>
    <property type="project" value="TreeGrafter"/>
</dbReference>
<dbReference type="PROSITE" id="PS00237">
    <property type="entry name" value="G_PROTEIN_RECEP_F1_1"/>
    <property type="match status" value="1"/>
</dbReference>
<comment type="similarity">
    <text evidence="8">Belongs to the G-protein coupled receptor 1 family.</text>
</comment>
<evidence type="ECO:0000313" key="12">
    <source>
        <dbReference type="EMBL" id="CAF3129449.1"/>
    </source>
</evidence>
<dbReference type="Proteomes" id="UP000663873">
    <property type="component" value="Unassembled WGS sequence"/>
</dbReference>
<evidence type="ECO:0000256" key="5">
    <source>
        <dbReference type="ARBA" id="ARBA00023136"/>
    </source>
</evidence>
<dbReference type="OrthoDB" id="10049706at2759"/>
<evidence type="ECO:0000313" key="14">
    <source>
        <dbReference type="Proteomes" id="UP000663825"/>
    </source>
</evidence>
<evidence type="ECO:0000256" key="7">
    <source>
        <dbReference type="ARBA" id="ARBA00023224"/>
    </source>
</evidence>
<dbReference type="AlphaFoldDB" id="A0A817NU27"/>
<comment type="caution">
    <text evidence="12">The sequence shown here is derived from an EMBL/GenBank/DDBJ whole genome shotgun (WGS) entry which is preliminary data.</text>
</comment>
<comment type="subcellular location">
    <subcellularLocation>
        <location evidence="1">Membrane</location>
        <topology evidence="1">Multi-pass membrane protein</topology>
    </subcellularLocation>
</comment>
<reference evidence="12" key="1">
    <citation type="submission" date="2021-02" db="EMBL/GenBank/DDBJ databases">
        <authorList>
            <person name="Nowell W R."/>
        </authorList>
    </citation>
    <scope>NUCLEOTIDE SEQUENCE</scope>
</reference>
<dbReference type="InterPro" id="IPR017452">
    <property type="entry name" value="GPCR_Rhodpsn_7TM"/>
</dbReference>
<feature type="compositionally biased region" description="Polar residues" evidence="9">
    <location>
        <begin position="241"/>
        <end position="261"/>
    </location>
</feature>
<feature type="transmembrane region" description="Helical" evidence="10">
    <location>
        <begin position="189"/>
        <end position="206"/>
    </location>
</feature>
<dbReference type="Pfam" id="PF00001">
    <property type="entry name" value="7tm_1"/>
    <property type="match status" value="1"/>
</dbReference>
<sequence length="415" mass="48536">MIIVYRVVALLLFSLVYVIGLVGNGLLMFIVFRQKKLHTVPNLLVVSLALGDFLFVLFCVPFGAVAYSLKYYPFSTFYCRFENFIINLSLGVSIFSLLALSADRYKIIAKPFSSHASGSSIKLKLIVTCIWLLSACLALPETIYSGLMVETKQSPDNTTIQLIYCWSPNKDELLINSTFMITRQILRLFIYYLMPLMLISIFYFLIAKTLLQKKDVIYSPSFSSRSLHRNSMHEESHSLNKNIRPSQDHVSNPPRKNTLNQDLKKTKQLRTRHKVGKTVLFLCLVFFICWLPKQLHDLYWFIGVLVYARKWNHFWQTNKTLALILTYIYSCINPFALYFLSSTFRHFYKRYLCFWSNKTCCSQRNLIEHKQRRRTQELMATNESKRRSSANNTTITVYYDLNRITTSNYSQQLRP</sequence>
<evidence type="ECO:0000256" key="8">
    <source>
        <dbReference type="RuleBase" id="RU000688"/>
    </source>
</evidence>
<evidence type="ECO:0000259" key="11">
    <source>
        <dbReference type="PROSITE" id="PS50262"/>
    </source>
</evidence>
<evidence type="ECO:0000256" key="1">
    <source>
        <dbReference type="ARBA" id="ARBA00004141"/>
    </source>
</evidence>
<dbReference type="PANTHER" id="PTHR45695:SF26">
    <property type="entry name" value="NEUROPEPTIDE CCHAMIDE-1 RECEPTOR"/>
    <property type="match status" value="1"/>
</dbReference>
<dbReference type="PROSITE" id="PS50262">
    <property type="entry name" value="G_PROTEIN_RECEP_F1_2"/>
    <property type="match status" value="1"/>
</dbReference>
<evidence type="ECO:0000256" key="6">
    <source>
        <dbReference type="ARBA" id="ARBA00023170"/>
    </source>
</evidence>
<keyword evidence="5 10" id="KW-0472">Membrane</keyword>
<evidence type="ECO:0000313" key="13">
    <source>
        <dbReference type="EMBL" id="CAF4484602.1"/>
    </source>
</evidence>
<evidence type="ECO:0000256" key="9">
    <source>
        <dbReference type="SAM" id="MobiDB-lite"/>
    </source>
</evidence>